<keyword evidence="2" id="KW-1185">Reference proteome</keyword>
<name>A0ABR3L9V4_9TELE</name>
<dbReference type="Proteomes" id="UP001558613">
    <property type="component" value="Unassembled WGS sequence"/>
</dbReference>
<proteinExistence type="predicted"/>
<evidence type="ECO:0000313" key="1">
    <source>
        <dbReference type="EMBL" id="KAL1249583.1"/>
    </source>
</evidence>
<sequence>MAVPSITEKPVKSLGKVFDCSLSDTIAIQTTTKELETWLSTVDKSGLPGRFKAWMYQHGVLPRVLWPLLVYEVHEVPASMVETLERRISSYLRRWMGFPRSLCSAALYGKSNKLQLPFSSLDEEFRVSRTREALLYRDSKDSKVAGIDVRTGRKWRAQECLEVAESRLRHRALVGTVATGRAGFGMFPQPRYEKAHGKVKRQLLLREVRAGVEEERTSRMFNIPGPIHTPQEDWSPLVPTGFLALPTVLIPPCTAYSVQYSVQFSCFTPSTDTH</sequence>
<reference evidence="1 2" key="1">
    <citation type="submission" date="2023-09" db="EMBL/GenBank/DDBJ databases">
        <authorList>
            <person name="Wang M."/>
        </authorList>
    </citation>
    <scope>NUCLEOTIDE SEQUENCE [LARGE SCALE GENOMIC DNA]</scope>
    <source>
        <strain evidence="1">GT-2023</strain>
        <tissue evidence="1">Liver</tissue>
    </source>
</reference>
<accession>A0ABR3L9V4</accession>
<gene>
    <name evidence="1" type="ORF">QQF64_020588</name>
</gene>
<dbReference type="EMBL" id="JAYMGO010000023">
    <property type="protein sequence ID" value="KAL1249583.1"/>
    <property type="molecule type" value="Genomic_DNA"/>
</dbReference>
<evidence type="ECO:0000313" key="2">
    <source>
        <dbReference type="Proteomes" id="UP001558613"/>
    </source>
</evidence>
<protein>
    <submittedName>
        <fullName evidence="1">Uncharacterized protein</fullName>
    </submittedName>
</protein>
<organism evidence="1 2">
    <name type="scientific">Cirrhinus molitorella</name>
    <name type="common">mud carp</name>
    <dbReference type="NCBI Taxonomy" id="172907"/>
    <lineage>
        <taxon>Eukaryota</taxon>
        <taxon>Metazoa</taxon>
        <taxon>Chordata</taxon>
        <taxon>Craniata</taxon>
        <taxon>Vertebrata</taxon>
        <taxon>Euteleostomi</taxon>
        <taxon>Actinopterygii</taxon>
        <taxon>Neopterygii</taxon>
        <taxon>Teleostei</taxon>
        <taxon>Ostariophysi</taxon>
        <taxon>Cypriniformes</taxon>
        <taxon>Cyprinidae</taxon>
        <taxon>Labeoninae</taxon>
        <taxon>Labeonini</taxon>
        <taxon>Cirrhinus</taxon>
    </lineage>
</organism>
<comment type="caution">
    <text evidence="1">The sequence shown here is derived from an EMBL/GenBank/DDBJ whole genome shotgun (WGS) entry which is preliminary data.</text>
</comment>